<dbReference type="CDD" id="cd13733">
    <property type="entry name" value="SPRY_PRY_C-I_1"/>
    <property type="match status" value="1"/>
</dbReference>
<reference evidence="4" key="1">
    <citation type="journal article" date="2017" name="PLoS ONE">
        <title>The Agassiz's desert tortoise genome provides a resource for the conservation of a threatened species.</title>
        <authorList>
            <person name="Tollis M."/>
            <person name="DeNardo D.F."/>
            <person name="Cornelius J.A."/>
            <person name="Dolby G.A."/>
            <person name="Edwards T."/>
            <person name="Henen B.T."/>
            <person name="Karl A.E."/>
            <person name="Murphy R.W."/>
            <person name="Kusumi K."/>
        </authorList>
    </citation>
    <scope>NUCLEOTIDE SEQUENCE [LARGE SCALE GENOMIC DNA]</scope>
</reference>
<feature type="domain" description="B30.2/SPRY" evidence="2">
    <location>
        <begin position="4"/>
        <end position="178"/>
    </location>
</feature>
<dbReference type="Ensembl" id="ENSGAGT00000001483.1">
    <property type="protein sequence ID" value="ENSGAGP00000001323.1"/>
    <property type="gene ID" value="ENSGAGG00000001063.1"/>
</dbReference>
<dbReference type="SUPFAM" id="SSF49899">
    <property type="entry name" value="Concanavalin A-like lectins/glucanases"/>
    <property type="match status" value="1"/>
</dbReference>
<dbReference type="Proteomes" id="UP000291020">
    <property type="component" value="Unassembled WGS sequence"/>
</dbReference>
<evidence type="ECO:0000259" key="2">
    <source>
        <dbReference type="PROSITE" id="PS50188"/>
    </source>
</evidence>
<sequence length="178" mass="20196">LGKLVLLCWLNGCLCQWGTHLMEVTLNPKTANPQLVLSSDRRSVRLGDERKDLLNCHERFDTAPCVLANEGFSFGRYYWEVEVRDAGCWAVGVARKSVKRKGHLRLTPEHGFWTVEMHMGKYWALNTSPALVYCKERLHRVGIYLDYTEGRVAFYNADSLETVTFISGLACPRGGTLV</sequence>
<evidence type="ECO:0000313" key="3">
    <source>
        <dbReference type="Ensembl" id="ENSGAGP00000001323.1"/>
    </source>
</evidence>
<proteinExistence type="predicted"/>
<feature type="signal peptide" evidence="1">
    <location>
        <begin position="1"/>
        <end position="15"/>
    </location>
</feature>
<dbReference type="SMART" id="SM00449">
    <property type="entry name" value="SPRY"/>
    <property type="match status" value="1"/>
</dbReference>
<dbReference type="Pfam" id="PF13765">
    <property type="entry name" value="PRY"/>
    <property type="match status" value="1"/>
</dbReference>
<dbReference type="InterPro" id="IPR043136">
    <property type="entry name" value="B30.2/SPRY_sf"/>
</dbReference>
<dbReference type="Gene3D" id="2.60.120.920">
    <property type="match status" value="1"/>
</dbReference>
<dbReference type="FunFam" id="2.60.120.920:FF:000004">
    <property type="entry name" value="Butyrophilin subfamily 1 member A1"/>
    <property type="match status" value="1"/>
</dbReference>
<dbReference type="InterPro" id="IPR003879">
    <property type="entry name" value="Butyrophylin_SPRY"/>
</dbReference>
<dbReference type="InterPro" id="IPR013320">
    <property type="entry name" value="ConA-like_dom_sf"/>
</dbReference>
<dbReference type="AlphaFoldDB" id="A0A452GIB6"/>
<reference evidence="3" key="2">
    <citation type="submission" date="2025-08" db="UniProtKB">
        <authorList>
            <consortium name="Ensembl"/>
        </authorList>
    </citation>
    <scope>IDENTIFICATION</scope>
</reference>
<keyword evidence="1" id="KW-0732">Signal</keyword>
<dbReference type="InterPro" id="IPR003877">
    <property type="entry name" value="SPRY_dom"/>
</dbReference>
<dbReference type="InterPro" id="IPR006574">
    <property type="entry name" value="PRY"/>
</dbReference>
<dbReference type="PANTHER" id="PTHR24103">
    <property type="entry name" value="E3 UBIQUITIN-PROTEIN LIGASE TRIM"/>
    <property type="match status" value="1"/>
</dbReference>
<dbReference type="Pfam" id="PF00622">
    <property type="entry name" value="SPRY"/>
    <property type="match status" value="1"/>
</dbReference>
<name>A0A452GIB6_9SAUR</name>
<feature type="chain" id="PRO_5019415032" description="B30.2/SPRY domain-containing protein" evidence="1">
    <location>
        <begin position="16"/>
        <end position="178"/>
    </location>
</feature>
<keyword evidence="4" id="KW-1185">Reference proteome</keyword>
<dbReference type="SMART" id="SM00589">
    <property type="entry name" value="PRY"/>
    <property type="match status" value="1"/>
</dbReference>
<dbReference type="PROSITE" id="PS50188">
    <property type="entry name" value="B302_SPRY"/>
    <property type="match status" value="1"/>
</dbReference>
<organism evidence="3 4">
    <name type="scientific">Gopherus agassizii</name>
    <name type="common">Agassiz's desert tortoise</name>
    <dbReference type="NCBI Taxonomy" id="38772"/>
    <lineage>
        <taxon>Eukaryota</taxon>
        <taxon>Metazoa</taxon>
        <taxon>Chordata</taxon>
        <taxon>Craniata</taxon>
        <taxon>Vertebrata</taxon>
        <taxon>Euteleostomi</taxon>
        <taxon>Archelosauria</taxon>
        <taxon>Testudinata</taxon>
        <taxon>Testudines</taxon>
        <taxon>Cryptodira</taxon>
        <taxon>Durocryptodira</taxon>
        <taxon>Testudinoidea</taxon>
        <taxon>Testudinidae</taxon>
        <taxon>Gopherus</taxon>
    </lineage>
</organism>
<dbReference type="InterPro" id="IPR050143">
    <property type="entry name" value="TRIM/RBCC"/>
</dbReference>
<evidence type="ECO:0000313" key="4">
    <source>
        <dbReference type="Proteomes" id="UP000291020"/>
    </source>
</evidence>
<reference evidence="3" key="3">
    <citation type="submission" date="2025-09" db="UniProtKB">
        <authorList>
            <consortium name="Ensembl"/>
        </authorList>
    </citation>
    <scope>IDENTIFICATION</scope>
</reference>
<protein>
    <recommendedName>
        <fullName evidence="2">B30.2/SPRY domain-containing protein</fullName>
    </recommendedName>
</protein>
<accession>A0A452GIB6</accession>
<evidence type="ECO:0000256" key="1">
    <source>
        <dbReference type="SAM" id="SignalP"/>
    </source>
</evidence>
<dbReference type="InterPro" id="IPR001870">
    <property type="entry name" value="B30.2/SPRY"/>
</dbReference>
<dbReference type="STRING" id="38772.ENSGAGP00000001323"/>
<dbReference type="PRINTS" id="PR01407">
    <property type="entry name" value="BUTYPHLNCDUF"/>
</dbReference>